<proteinExistence type="predicted"/>
<evidence type="ECO:0000313" key="2">
    <source>
        <dbReference type="Proteomes" id="UP000322917"/>
    </source>
</evidence>
<dbReference type="PROSITE" id="PS51257">
    <property type="entry name" value="PROKAR_LIPOPROTEIN"/>
    <property type="match status" value="1"/>
</dbReference>
<gene>
    <name evidence="1" type="ORF">SAMN02745170_02384</name>
</gene>
<reference evidence="1 2" key="1">
    <citation type="submission" date="2016-11" db="EMBL/GenBank/DDBJ databases">
        <authorList>
            <person name="Varghese N."/>
            <person name="Submissions S."/>
        </authorList>
    </citation>
    <scope>NUCLEOTIDE SEQUENCE [LARGE SCALE GENOMIC DNA]</scope>
    <source>
        <strain evidence="1 2">DSM 15287</strain>
    </source>
</reference>
<keyword evidence="2" id="KW-1185">Reference proteome</keyword>
<dbReference type="InterPro" id="IPR011030">
    <property type="entry name" value="Lipovitellin_superhlx_dom"/>
</dbReference>
<dbReference type="OrthoDB" id="1706421at2"/>
<evidence type="ECO:0008006" key="3">
    <source>
        <dbReference type="Google" id="ProtNLM"/>
    </source>
</evidence>
<dbReference type="SUPFAM" id="SSF48431">
    <property type="entry name" value="Lipovitellin-phosvitin complex, superhelical domain"/>
    <property type="match status" value="1"/>
</dbReference>
<accession>A0A1M6IS77</accession>
<dbReference type="Proteomes" id="UP000322917">
    <property type="component" value="Unassembled WGS sequence"/>
</dbReference>
<evidence type="ECO:0000313" key="1">
    <source>
        <dbReference type="EMBL" id="SHJ37268.1"/>
    </source>
</evidence>
<sequence length="170" mass="19438">MKKIVFFVFLLLAFYLLLGCPSIFDAINLKLFAAPEHIITRFYAEQDLAEDQLIDSLILAGPKMVPLLEREILKKEIPRRRYAISALGHLGNNNSITILEHILQDKSEKEVFRADALEAIAGINLTYAQKIAPTYLNDTSFVANRANEILANSTSLYKRTYWDALLHRHY</sequence>
<organism evidence="1 2">
    <name type="scientific">Propionispora hippei DSM 15287</name>
    <dbReference type="NCBI Taxonomy" id="1123003"/>
    <lineage>
        <taxon>Bacteria</taxon>
        <taxon>Bacillati</taxon>
        <taxon>Bacillota</taxon>
        <taxon>Negativicutes</taxon>
        <taxon>Selenomonadales</taxon>
        <taxon>Sporomusaceae</taxon>
        <taxon>Propionispora</taxon>
    </lineage>
</organism>
<dbReference type="EMBL" id="FQZD01000019">
    <property type="protein sequence ID" value="SHJ37268.1"/>
    <property type="molecule type" value="Genomic_DNA"/>
</dbReference>
<protein>
    <recommendedName>
        <fullName evidence="3">HEAT repeat-containing protein</fullName>
    </recommendedName>
</protein>
<dbReference type="AlphaFoldDB" id="A0A1M6IS77"/>
<name>A0A1M6IS77_9FIRM</name>
<dbReference type="RefSeq" id="WP_149735109.1">
    <property type="nucleotide sequence ID" value="NZ_FQZD01000019.1"/>
</dbReference>